<dbReference type="FunFam" id="1.20.120.1770:FF:000007">
    <property type="entry name" value="Cytochrome b561 and DOMON domain-containing protein"/>
    <property type="match status" value="1"/>
</dbReference>
<dbReference type="PANTHER" id="PTHR23130:SF199">
    <property type="entry name" value="CYTOCHROME B561 AND DOMON DOMAIN-CONTAINING PROTEIN"/>
    <property type="match status" value="1"/>
</dbReference>
<evidence type="ECO:0000259" key="13">
    <source>
        <dbReference type="PROSITE" id="PS50836"/>
    </source>
</evidence>
<keyword evidence="8 11" id="KW-0472">Membrane</keyword>
<feature type="non-terminal residue" evidence="15">
    <location>
        <position position="370"/>
    </location>
</feature>
<accession>D8QSS3</accession>
<dbReference type="eggNOG" id="KOG4293">
    <property type="taxonomic scope" value="Eukaryota"/>
</dbReference>
<feature type="binding site" description="axial binding residue" evidence="10">
    <location>
        <position position="307"/>
    </location>
    <ligand>
        <name>heme b</name>
        <dbReference type="ChEBI" id="CHEBI:60344"/>
        <label>1</label>
    </ligand>
    <ligandPart>
        <name>Fe</name>
        <dbReference type="ChEBI" id="CHEBI:18248"/>
    </ligandPart>
</feature>
<dbReference type="InParanoid" id="D8QSS3"/>
<evidence type="ECO:0000256" key="3">
    <source>
        <dbReference type="ARBA" id="ARBA00022692"/>
    </source>
</evidence>
<keyword evidence="10" id="KW-0408">Iron</keyword>
<dbReference type="AlphaFoldDB" id="D8QSS3"/>
<evidence type="ECO:0000256" key="4">
    <source>
        <dbReference type="ARBA" id="ARBA00022723"/>
    </source>
</evidence>
<dbReference type="EMBL" id="GL377566">
    <property type="protein sequence ID" value="EFJ37490.1"/>
    <property type="molecule type" value="Genomic_DNA"/>
</dbReference>
<dbReference type="PANTHER" id="PTHR23130">
    <property type="entry name" value="CYTOCHROME B561 AND DOMON DOMAIN-CONTAINING PROTEIN"/>
    <property type="match status" value="1"/>
</dbReference>
<comment type="function">
    <text evidence="9">May act as a catecholamine-responsive trans-membrane electron transporter.</text>
</comment>
<evidence type="ECO:0000256" key="7">
    <source>
        <dbReference type="ARBA" id="ARBA00022989"/>
    </source>
</evidence>
<feature type="signal peptide" evidence="12">
    <location>
        <begin position="1"/>
        <end position="19"/>
    </location>
</feature>
<dbReference type="Gramene" id="EFJ37490">
    <property type="protein sequence ID" value="EFJ37490"/>
    <property type="gene ID" value="SELMODRAFT_65529"/>
</dbReference>
<keyword evidence="7 11" id="KW-1133">Transmembrane helix</keyword>
<dbReference type="PROSITE" id="PS50939">
    <property type="entry name" value="CYTOCHROME_B561"/>
    <property type="match status" value="1"/>
</dbReference>
<evidence type="ECO:0000313" key="16">
    <source>
        <dbReference type="Proteomes" id="UP000001514"/>
    </source>
</evidence>
<evidence type="ECO:0000313" key="15">
    <source>
        <dbReference type="EMBL" id="EFJ37490.1"/>
    </source>
</evidence>
<dbReference type="Pfam" id="PF03188">
    <property type="entry name" value="Cytochrom_B561"/>
    <property type="match status" value="1"/>
</dbReference>
<evidence type="ECO:0000256" key="9">
    <source>
        <dbReference type="ARBA" id="ARBA00053871"/>
    </source>
</evidence>
<dbReference type="InterPro" id="IPR017214">
    <property type="entry name" value="UCP037471"/>
</dbReference>
<sequence length="370" mass="39754">MAIFISILALSALIAPSAAQQCSRQLTIANTQSSFMQCQSLSQGAAIAWTFIAENRTLEIAFSGSLPSASGWVGWGYNPSRAAMDGASALIAFSNASGSHLMLYSLTGSRQAILRNSTTDVTVLAQAVEIQGTTARFTALLRLTSPSSNIFHIWNRGSQVNGDAPQAHALDQASTSSAGSLDLATGAASSAGIPRLHLRNAHGILNALGWGILLPIGAMSARYLRSFEWADPTWFYLHVACQTLGYILGVVGWAIGLRLGSDSVGVRYNTHRNIGITMFVFGTLQVFAIVLRPNKTHSYRTFWNAYHHGIGYATIALAIANIFKGFDILDPAKGWKNAYIGIIIALGVVALILEAVTWAIYFQRRRSKSS</sequence>
<dbReference type="OMA" id="WSAWAIN"/>
<evidence type="ECO:0000256" key="5">
    <source>
        <dbReference type="ARBA" id="ARBA00022729"/>
    </source>
</evidence>
<evidence type="ECO:0000259" key="14">
    <source>
        <dbReference type="PROSITE" id="PS50939"/>
    </source>
</evidence>
<dbReference type="KEGG" id="smo:SELMODRAFT_65529"/>
<dbReference type="InterPro" id="IPR045265">
    <property type="entry name" value="AIR12_DOMON"/>
</dbReference>
<dbReference type="GO" id="GO:0016020">
    <property type="term" value="C:membrane"/>
    <property type="evidence" value="ECO:0007669"/>
    <property type="project" value="UniProtKB-SubCell"/>
</dbReference>
<gene>
    <name evidence="15" type="ORF">SELMODRAFT_65529</name>
</gene>
<feature type="binding site" description="axial binding residue" evidence="10">
    <location>
        <position position="271"/>
    </location>
    <ligand>
        <name>heme b</name>
        <dbReference type="ChEBI" id="CHEBI:60344"/>
        <label>1</label>
    </ligand>
    <ligandPart>
        <name>Fe</name>
        <dbReference type="ChEBI" id="CHEBI:18248"/>
    </ligandPart>
</feature>
<dbReference type="InterPro" id="IPR006593">
    <property type="entry name" value="Cyt_b561/ferric_Rdtase_TM"/>
</dbReference>
<evidence type="ECO:0000256" key="2">
    <source>
        <dbReference type="ARBA" id="ARBA00022448"/>
    </source>
</evidence>
<evidence type="ECO:0000256" key="12">
    <source>
        <dbReference type="SAM" id="SignalP"/>
    </source>
</evidence>
<evidence type="ECO:0000256" key="8">
    <source>
        <dbReference type="ARBA" id="ARBA00023136"/>
    </source>
</evidence>
<feature type="transmembrane region" description="Helical" evidence="11">
    <location>
        <begin position="233"/>
        <end position="254"/>
    </location>
</feature>
<feature type="transmembrane region" description="Helical" evidence="11">
    <location>
        <begin position="203"/>
        <end position="221"/>
    </location>
</feature>
<dbReference type="Gene3D" id="1.20.120.1770">
    <property type="match status" value="1"/>
</dbReference>
<dbReference type="FunCoup" id="D8QSS3">
    <property type="interactions" value="379"/>
</dbReference>
<evidence type="ECO:0000256" key="11">
    <source>
        <dbReference type="SAM" id="Phobius"/>
    </source>
</evidence>
<feature type="transmembrane region" description="Helical" evidence="11">
    <location>
        <begin position="274"/>
        <end position="291"/>
    </location>
</feature>
<feature type="binding site" description="axial binding residue" evidence="10">
    <location>
        <position position="202"/>
    </location>
    <ligand>
        <name>heme b</name>
        <dbReference type="ChEBI" id="CHEBI:60344"/>
        <label>1</label>
    </ligand>
    <ligandPart>
        <name>Fe</name>
        <dbReference type="ChEBI" id="CHEBI:18248"/>
    </ligandPart>
</feature>
<organism evidence="16">
    <name type="scientific">Selaginella moellendorffii</name>
    <name type="common">Spikemoss</name>
    <dbReference type="NCBI Taxonomy" id="88036"/>
    <lineage>
        <taxon>Eukaryota</taxon>
        <taxon>Viridiplantae</taxon>
        <taxon>Streptophyta</taxon>
        <taxon>Embryophyta</taxon>
        <taxon>Tracheophyta</taxon>
        <taxon>Lycopodiopsida</taxon>
        <taxon>Selaginellales</taxon>
        <taxon>Selaginellaceae</taxon>
        <taxon>Selaginella</taxon>
    </lineage>
</organism>
<dbReference type="CDD" id="cd08760">
    <property type="entry name" value="Cyt_b561_FRRS1_like"/>
    <property type="match status" value="1"/>
</dbReference>
<dbReference type="PIRSF" id="PIRSF037471">
    <property type="entry name" value="UCP037471"/>
    <property type="match status" value="1"/>
</dbReference>
<feature type="chain" id="PRO_5003121139" description="Cytochrome b561 and DOMON domain-containing protein" evidence="12">
    <location>
        <begin position="20"/>
        <end position="370"/>
    </location>
</feature>
<dbReference type="CDD" id="cd09629">
    <property type="entry name" value="DOMON_CIL1_like"/>
    <property type="match status" value="1"/>
</dbReference>
<comment type="subcellular location">
    <subcellularLocation>
        <location evidence="1">Membrane</location>
        <topology evidence="1">Multi-pass membrane protein</topology>
    </subcellularLocation>
</comment>
<feature type="transmembrane region" description="Helical" evidence="11">
    <location>
        <begin position="338"/>
        <end position="362"/>
    </location>
</feature>
<name>D8QSS3_SELML</name>
<keyword evidence="6" id="KW-0249">Electron transport</keyword>
<keyword evidence="4 10" id="KW-0479">Metal-binding</keyword>
<keyword evidence="16" id="KW-1185">Reference proteome</keyword>
<dbReference type="SMART" id="SM00665">
    <property type="entry name" value="B561"/>
    <property type="match status" value="1"/>
</dbReference>
<dbReference type="Proteomes" id="UP000001514">
    <property type="component" value="Unassembled WGS sequence"/>
</dbReference>
<dbReference type="GO" id="GO:0046872">
    <property type="term" value="F:metal ion binding"/>
    <property type="evidence" value="ECO:0007669"/>
    <property type="project" value="UniProtKB-KW"/>
</dbReference>
<dbReference type="HOGENOM" id="CLU_036675_1_1_1"/>
<keyword evidence="2" id="KW-0813">Transport</keyword>
<evidence type="ECO:0008006" key="17">
    <source>
        <dbReference type="Google" id="ProtNLM"/>
    </source>
</evidence>
<dbReference type="Pfam" id="PF04526">
    <property type="entry name" value="DUF568"/>
    <property type="match status" value="1"/>
</dbReference>
<evidence type="ECO:0000256" key="1">
    <source>
        <dbReference type="ARBA" id="ARBA00004141"/>
    </source>
</evidence>
<feature type="transmembrane region" description="Helical" evidence="11">
    <location>
        <begin position="303"/>
        <end position="323"/>
    </location>
</feature>
<dbReference type="PROSITE" id="PS50836">
    <property type="entry name" value="DOMON"/>
    <property type="match status" value="1"/>
</dbReference>
<feature type="binding site" description="axial binding residue" evidence="10">
    <location>
        <position position="238"/>
    </location>
    <ligand>
        <name>heme b</name>
        <dbReference type="ChEBI" id="CHEBI:60344"/>
        <label>1</label>
    </ligand>
    <ligandPart>
        <name>Fe</name>
        <dbReference type="ChEBI" id="CHEBI:18248"/>
    </ligandPart>
</feature>
<dbReference type="STRING" id="88036.D8QSS3"/>
<keyword evidence="5 12" id="KW-0732">Signal</keyword>
<dbReference type="OrthoDB" id="2419613at2759"/>
<protein>
    <recommendedName>
        <fullName evidence="17">Cytochrome b561 and DOMON domain-containing protein</fullName>
    </recommendedName>
</protein>
<reference evidence="15 16" key="1">
    <citation type="journal article" date="2011" name="Science">
        <title>The Selaginella genome identifies genetic changes associated with the evolution of vascular plants.</title>
        <authorList>
            <person name="Banks J.A."/>
            <person name="Nishiyama T."/>
            <person name="Hasebe M."/>
            <person name="Bowman J.L."/>
            <person name="Gribskov M."/>
            <person name="dePamphilis C."/>
            <person name="Albert V.A."/>
            <person name="Aono N."/>
            <person name="Aoyama T."/>
            <person name="Ambrose B.A."/>
            <person name="Ashton N.W."/>
            <person name="Axtell M.J."/>
            <person name="Barker E."/>
            <person name="Barker M.S."/>
            <person name="Bennetzen J.L."/>
            <person name="Bonawitz N.D."/>
            <person name="Chapple C."/>
            <person name="Cheng C."/>
            <person name="Correa L.G."/>
            <person name="Dacre M."/>
            <person name="DeBarry J."/>
            <person name="Dreyer I."/>
            <person name="Elias M."/>
            <person name="Engstrom E.M."/>
            <person name="Estelle M."/>
            <person name="Feng L."/>
            <person name="Finet C."/>
            <person name="Floyd S.K."/>
            <person name="Frommer W.B."/>
            <person name="Fujita T."/>
            <person name="Gramzow L."/>
            <person name="Gutensohn M."/>
            <person name="Harholt J."/>
            <person name="Hattori M."/>
            <person name="Heyl A."/>
            <person name="Hirai T."/>
            <person name="Hiwatashi Y."/>
            <person name="Ishikawa M."/>
            <person name="Iwata M."/>
            <person name="Karol K.G."/>
            <person name="Koehler B."/>
            <person name="Kolukisaoglu U."/>
            <person name="Kubo M."/>
            <person name="Kurata T."/>
            <person name="Lalonde S."/>
            <person name="Li K."/>
            <person name="Li Y."/>
            <person name="Litt A."/>
            <person name="Lyons E."/>
            <person name="Manning G."/>
            <person name="Maruyama T."/>
            <person name="Michael T.P."/>
            <person name="Mikami K."/>
            <person name="Miyazaki S."/>
            <person name="Morinaga S."/>
            <person name="Murata T."/>
            <person name="Mueller-Roeber B."/>
            <person name="Nelson D.R."/>
            <person name="Obara M."/>
            <person name="Oguri Y."/>
            <person name="Olmstead R.G."/>
            <person name="Onodera N."/>
            <person name="Petersen B.L."/>
            <person name="Pils B."/>
            <person name="Prigge M."/>
            <person name="Rensing S.A."/>
            <person name="Riano-Pachon D.M."/>
            <person name="Roberts A.W."/>
            <person name="Sato Y."/>
            <person name="Scheller H.V."/>
            <person name="Schulz B."/>
            <person name="Schulz C."/>
            <person name="Shakirov E.V."/>
            <person name="Shibagaki N."/>
            <person name="Shinohara N."/>
            <person name="Shippen D.E."/>
            <person name="Soerensen I."/>
            <person name="Sotooka R."/>
            <person name="Sugimoto N."/>
            <person name="Sugita M."/>
            <person name="Sumikawa N."/>
            <person name="Tanurdzic M."/>
            <person name="Theissen G."/>
            <person name="Ulvskov P."/>
            <person name="Wakazuki S."/>
            <person name="Weng J.K."/>
            <person name="Willats W.W."/>
            <person name="Wipf D."/>
            <person name="Wolf P.G."/>
            <person name="Yang L."/>
            <person name="Zimmer A.D."/>
            <person name="Zhu Q."/>
            <person name="Mitros T."/>
            <person name="Hellsten U."/>
            <person name="Loque D."/>
            <person name="Otillar R."/>
            <person name="Salamov A."/>
            <person name="Schmutz J."/>
            <person name="Shapiro H."/>
            <person name="Lindquist E."/>
            <person name="Lucas S."/>
            <person name="Rokhsar D."/>
            <person name="Grigoriev I.V."/>
        </authorList>
    </citation>
    <scope>NUCLEOTIDE SEQUENCE [LARGE SCALE GENOMIC DNA]</scope>
</reference>
<evidence type="ECO:0000256" key="10">
    <source>
        <dbReference type="PIRSR" id="PIRSR037471-1"/>
    </source>
</evidence>
<proteinExistence type="predicted"/>
<feature type="domain" description="Cytochrome b561" evidence="14">
    <location>
        <begin position="164"/>
        <end position="362"/>
    </location>
</feature>
<feature type="domain" description="DOMON" evidence="13">
    <location>
        <begin position="43"/>
        <end position="157"/>
    </location>
</feature>
<evidence type="ECO:0000256" key="6">
    <source>
        <dbReference type="ARBA" id="ARBA00022982"/>
    </source>
</evidence>
<dbReference type="InterPro" id="IPR005018">
    <property type="entry name" value="DOMON_domain"/>
</dbReference>
<keyword evidence="3 11" id="KW-0812">Transmembrane</keyword>